<accession>A0ABQ2JDY0</accession>
<evidence type="ECO:0000313" key="1">
    <source>
        <dbReference type="EMBL" id="GGN45597.1"/>
    </source>
</evidence>
<proteinExistence type="predicted"/>
<evidence type="ECO:0000313" key="2">
    <source>
        <dbReference type="Proteomes" id="UP000605099"/>
    </source>
</evidence>
<dbReference type="RefSeq" id="WP_188818759.1">
    <property type="nucleotide sequence ID" value="NZ_BMLK01000004.1"/>
</dbReference>
<reference evidence="2" key="1">
    <citation type="journal article" date="2019" name="Int. J. Syst. Evol. Microbiol.">
        <title>The Global Catalogue of Microorganisms (GCM) 10K type strain sequencing project: providing services to taxonomists for standard genome sequencing and annotation.</title>
        <authorList>
            <consortium name="The Broad Institute Genomics Platform"/>
            <consortium name="The Broad Institute Genome Sequencing Center for Infectious Disease"/>
            <person name="Wu L."/>
            <person name="Ma J."/>
        </authorList>
    </citation>
    <scope>NUCLEOTIDE SEQUENCE [LARGE SCALE GENOMIC DNA]</scope>
    <source>
        <strain evidence="2">CGMCC 1.6784</strain>
    </source>
</reference>
<keyword evidence="2" id="KW-1185">Reference proteome</keyword>
<dbReference type="EMBL" id="BMLK01000004">
    <property type="protein sequence ID" value="GGN45597.1"/>
    <property type="molecule type" value="Genomic_DNA"/>
</dbReference>
<comment type="caution">
    <text evidence="1">The sequence shown here is derived from an EMBL/GenBank/DDBJ whole genome shotgun (WGS) entry which is preliminary data.</text>
</comment>
<organism evidence="1 2">
    <name type="scientific">Novosphingobium indicum</name>
    <dbReference type="NCBI Taxonomy" id="462949"/>
    <lineage>
        <taxon>Bacteria</taxon>
        <taxon>Pseudomonadati</taxon>
        <taxon>Pseudomonadota</taxon>
        <taxon>Alphaproteobacteria</taxon>
        <taxon>Sphingomonadales</taxon>
        <taxon>Sphingomonadaceae</taxon>
        <taxon>Novosphingobium</taxon>
    </lineage>
</organism>
<gene>
    <name evidence="1" type="ORF">GCM10011349_11870</name>
</gene>
<dbReference type="Proteomes" id="UP000605099">
    <property type="component" value="Unassembled WGS sequence"/>
</dbReference>
<sequence length="56" mass="6109">MIFPAPKGMTRNEYAEVVAETLVTNHRNMRPGEIAELVQDLTDKVIAALAKRGGAN</sequence>
<name>A0ABQ2JDY0_9SPHN</name>
<protein>
    <submittedName>
        <fullName evidence="1">Uncharacterized protein</fullName>
    </submittedName>
</protein>